<proteinExistence type="predicted"/>
<sequence length="338" mass="37003">MASQQESSDRVLKAVAAFVSSLYSGRSVCPDMSSLIQATSSLRLSSFDDWEQLVRSGIDWAENKHKPPKWRFWAAPTPFPTWIDLCSWDGYKRERTLRALAGAAPNAFFLALAARRLNDWVPEVRAAARETLPSIAAASDPAEVASMLCAVLPHWNSWGRMEAHDKQVLLEISSTEAVVCALTEQIISTPAGPMAEILAQVGRSPALDASLQDIASQAVQPAVRAKAYRAMLDGKMVWLEGRVWECTDRSRFTGYRRAVHGHRSLSGTVPSAELLKAAIADPSNVVRRVVGDVLIRETEPLDGLALELAIRLAADKHPSLSARGQFLLENLTKPKPDA</sequence>
<dbReference type="Proteomes" id="UP001199260">
    <property type="component" value="Unassembled WGS sequence"/>
</dbReference>
<comment type="caution">
    <text evidence="1">The sequence shown here is derived from an EMBL/GenBank/DDBJ whole genome shotgun (WGS) entry which is preliminary data.</text>
</comment>
<name>A0AAW4XRX0_9BURK</name>
<accession>A0AAW4XRX0</accession>
<evidence type="ECO:0000313" key="1">
    <source>
        <dbReference type="EMBL" id="MCD2164077.1"/>
    </source>
</evidence>
<keyword evidence="2" id="KW-1185">Reference proteome</keyword>
<gene>
    <name evidence="1" type="ORF">LPW39_02890</name>
</gene>
<evidence type="ECO:0008006" key="3">
    <source>
        <dbReference type="Google" id="ProtNLM"/>
    </source>
</evidence>
<dbReference type="RefSeq" id="WP_230771177.1">
    <property type="nucleotide sequence ID" value="NZ_JAJNCT010000005.1"/>
</dbReference>
<evidence type="ECO:0000313" key="2">
    <source>
        <dbReference type="Proteomes" id="UP001199260"/>
    </source>
</evidence>
<dbReference type="EMBL" id="JAJNCT010000005">
    <property type="protein sequence ID" value="MCD2164077.1"/>
    <property type="molecule type" value="Genomic_DNA"/>
</dbReference>
<reference evidence="1 2" key="1">
    <citation type="submission" date="2021-11" db="EMBL/GenBank/DDBJ databases">
        <title>Genome sequence.</title>
        <authorList>
            <person name="Sun Q."/>
        </authorList>
    </citation>
    <scope>NUCLEOTIDE SEQUENCE [LARGE SCALE GENOMIC DNA]</scope>
    <source>
        <strain evidence="1 2">KCTC 12005</strain>
    </source>
</reference>
<protein>
    <recommendedName>
        <fullName evidence="3">HEAT repeat domain-containing protein</fullName>
    </recommendedName>
</protein>
<dbReference type="AlphaFoldDB" id="A0AAW4XRX0"/>
<organism evidence="1 2">
    <name type="scientific">Comamonas koreensis</name>
    <dbReference type="NCBI Taxonomy" id="160825"/>
    <lineage>
        <taxon>Bacteria</taxon>
        <taxon>Pseudomonadati</taxon>
        <taxon>Pseudomonadota</taxon>
        <taxon>Betaproteobacteria</taxon>
        <taxon>Burkholderiales</taxon>
        <taxon>Comamonadaceae</taxon>
        <taxon>Comamonas</taxon>
    </lineage>
</organism>